<protein>
    <submittedName>
        <fullName evidence="1">Uncharacterized protein</fullName>
    </submittedName>
</protein>
<feature type="non-terminal residue" evidence="1">
    <location>
        <position position="1"/>
    </location>
</feature>
<proteinExistence type="predicted"/>
<reference evidence="1" key="1">
    <citation type="submission" date="2022-07" db="EMBL/GenBank/DDBJ databases">
        <title>Phylogenomic reconstructions and comparative analyses of Kickxellomycotina fungi.</title>
        <authorList>
            <person name="Reynolds N.K."/>
            <person name="Stajich J.E."/>
            <person name="Barry K."/>
            <person name="Grigoriev I.V."/>
            <person name="Crous P."/>
            <person name="Smith M.E."/>
        </authorList>
    </citation>
    <scope>NUCLEOTIDE SEQUENCE</scope>
    <source>
        <strain evidence="1">NRRL 5244</strain>
    </source>
</reference>
<dbReference type="EMBL" id="JANBPW010003247">
    <property type="protein sequence ID" value="KAJ1938228.1"/>
    <property type="molecule type" value="Genomic_DNA"/>
</dbReference>
<evidence type="ECO:0000313" key="2">
    <source>
        <dbReference type="Proteomes" id="UP001150603"/>
    </source>
</evidence>
<organism evidence="1 2">
    <name type="scientific">Linderina macrospora</name>
    <dbReference type="NCBI Taxonomy" id="4868"/>
    <lineage>
        <taxon>Eukaryota</taxon>
        <taxon>Fungi</taxon>
        <taxon>Fungi incertae sedis</taxon>
        <taxon>Zoopagomycota</taxon>
        <taxon>Kickxellomycotina</taxon>
        <taxon>Kickxellomycetes</taxon>
        <taxon>Kickxellales</taxon>
        <taxon>Kickxellaceae</taxon>
        <taxon>Linderina</taxon>
    </lineage>
</organism>
<keyword evidence="2" id="KW-1185">Reference proteome</keyword>
<accession>A0ACC1J5C6</accession>
<name>A0ACC1J5C6_9FUNG</name>
<dbReference type="Proteomes" id="UP001150603">
    <property type="component" value="Unassembled WGS sequence"/>
</dbReference>
<gene>
    <name evidence="1" type="ORF">FBU59_004508</name>
</gene>
<sequence>RRYKDSKWLQKVHVPVMLNFLGLIPVISPLWVPAWFLVNFCMNYLVRKYRPAWHHHYSYALSAALDTGILITGLLMNFALEPIADKILWWGSKVDQCPLARQPWISTAPGRRTA</sequence>
<evidence type="ECO:0000313" key="1">
    <source>
        <dbReference type="EMBL" id="KAJ1938228.1"/>
    </source>
</evidence>
<comment type="caution">
    <text evidence="1">The sequence shown here is derived from an EMBL/GenBank/DDBJ whole genome shotgun (WGS) entry which is preliminary data.</text>
</comment>